<dbReference type="Proteomes" id="UP000011064">
    <property type="component" value="Unassembled WGS sequence"/>
</dbReference>
<name>L8FM48_PSED2</name>
<dbReference type="HOGENOM" id="CLU_1732263_0_0_1"/>
<reference evidence="2" key="1">
    <citation type="submission" date="2010-09" db="EMBL/GenBank/DDBJ databases">
        <title>The genome sequence of Geomyces destructans 20631-21.</title>
        <authorList>
            <consortium name="The Broad Institute Genome Sequencing Platform"/>
            <person name="Cuomo C.A."/>
            <person name="Blehert D.S."/>
            <person name="Lorch J.M."/>
            <person name="Young S.K."/>
            <person name="Zeng Q."/>
            <person name="Gargeya S."/>
            <person name="Fitzgerald M."/>
            <person name="Haas B."/>
            <person name="Abouelleil A."/>
            <person name="Alvarado L."/>
            <person name="Arachchi H.M."/>
            <person name="Berlin A."/>
            <person name="Brown A."/>
            <person name="Chapman S.B."/>
            <person name="Chen Z."/>
            <person name="Dunbar C."/>
            <person name="Freedman E."/>
            <person name="Gearin G."/>
            <person name="Gellesch M."/>
            <person name="Goldberg J."/>
            <person name="Griggs A."/>
            <person name="Gujja S."/>
            <person name="Heiman D."/>
            <person name="Howarth C."/>
            <person name="Larson L."/>
            <person name="Lui A."/>
            <person name="MacDonald P.J.P."/>
            <person name="Montmayeur A."/>
            <person name="Murphy C."/>
            <person name="Neiman D."/>
            <person name="Pearson M."/>
            <person name="Priest M."/>
            <person name="Roberts A."/>
            <person name="Saif S."/>
            <person name="Shea T."/>
            <person name="Shenoy N."/>
            <person name="Sisk P."/>
            <person name="Stolte C."/>
            <person name="Sykes S."/>
            <person name="Wortman J."/>
            <person name="Nusbaum C."/>
            <person name="Birren B."/>
        </authorList>
    </citation>
    <scope>NUCLEOTIDE SEQUENCE [LARGE SCALE GENOMIC DNA]</scope>
    <source>
        <strain evidence="2">ATCC MYA-4855 / 20631-21</strain>
    </source>
</reference>
<proteinExistence type="predicted"/>
<evidence type="ECO:0000313" key="1">
    <source>
        <dbReference type="EMBL" id="ELR02005.1"/>
    </source>
</evidence>
<keyword evidence="2" id="KW-1185">Reference proteome</keyword>
<dbReference type="AlphaFoldDB" id="L8FM48"/>
<accession>L8FM48</accession>
<organism evidence="1 2">
    <name type="scientific">Pseudogymnoascus destructans (strain ATCC MYA-4855 / 20631-21)</name>
    <name type="common">Bat white-nose syndrome fungus</name>
    <name type="synonym">Geomyces destructans</name>
    <dbReference type="NCBI Taxonomy" id="658429"/>
    <lineage>
        <taxon>Eukaryota</taxon>
        <taxon>Fungi</taxon>
        <taxon>Dikarya</taxon>
        <taxon>Ascomycota</taxon>
        <taxon>Pezizomycotina</taxon>
        <taxon>Leotiomycetes</taxon>
        <taxon>Thelebolales</taxon>
        <taxon>Thelebolaceae</taxon>
        <taxon>Pseudogymnoascus</taxon>
    </lineage>
</organism>
<gene>
    <name evidence="1" type="ORF">GMDG_05169</name>
</gene>
<sequence>MPRRPRRTCPLISEFPMPNHPLVIFVLLLSRGILQPYDGSKFGHSCPQVNVFGGSTPPNTKGNNLTAAGLAVLADLTFGYVSARPSAYPPKAAISYSTWPSTSQLASPDPVGTTATIPANSPYIFDEDITQVETQGRTYYKFSCNKNSGDG</sequence>
<dbReference type="STRING" id="658429.L8FM48"/>
<evidence type="ECO:0000313" key="2">
    <source>
        <dbReference type="Proteomes" id="UP000011064"/>
    </source>
</evidence>
<dbReference type="EMBL" id="GL573273">
    <property type="protein sequence ID" value="ELR02005.1"/>
    <property type="molecule type" value="Genomic_DNA"/>
</dbReference>
<protein>
    <submittedName>
        <fullName evidence="1">Uncharacterized protein</fullName>
    </submittedName>
</protein>
<dbReference type="VEuPathDB" id="FungiDB:GMDG_05169"/>
<dbReference type="InParanoid" id="L8FM48"/>